<reference evidence="3 4" key="1">
    <citation type="submission" date="2015-09" db="EMBL/GenBank/DDBJ databases">
        <title>Genome announcement of multiple Pseudomonas syringae strains.</title>
        <authorList>
            <person name="Thakur S."/>
            <person name="Wang P.W."/>
            <person name="Gong Y."/>
            <person name="Weir B.S."/>
            <person name="Guttman D.S."/>
        </authorList>
    </citation>
    <scope>NUCLEOTIDE SEQUENCE [LARGE SCALE GENOMIC DNA]</scope>
    <source>
        <strain evidence="3 4">ICMP2740</strain>
    </source>
</reference>
<dbReference type="SUPFAM" id="SSF54593">
    <property type="entry name" value="Glyoxalase/Bleomycin resistance protein/Dihydroxybiphenyl dioxygenase"/>
    <property type="match status" value="1"/>
</dbReference>
<protein>
    <submittedName>
        <fullName evidence="3">Glyoxalase family protein</fullName>
    </submittedName>
</protein>
<organism evidence="3 4">
    <name type="scientific">Pseudomonas savastanoi pv. phaseolicola</name>
    <name type="common">Pseudomonas syringae pv. phaseolicola</name>
    <dbReference type="NCBI Taxonomy" id="319"/>
    <lineage>
        <taxon>Bacteria</taxon>
        <taxon>Pseudomonadati</taxon>
        <taxon>Pseudomonadota</taxon>
        <taxon>Gammaproteobacteria</taxon>
        <taxon>Pseudomonadales</taxon>
        <taxon>Pseudomonadaceae</taxon>
        <taxon>Pseudomonas</taxon>
    </lineage>
</organism>
<proteinExistence type="predicted"/>
<dbReference type="AlphaFoldDB" id="A0ABD4BGJ3"/>
<keyword evidence="1" id="KW-0479">Metal-binding</keyword>
<dbReference type="PANTHER" id="PTHR43048:SF3">
    <property type="entry name" value="METHYLMALONYL-COA EPIMERASE, MITOCHONDRIAL"/>
    <property type="match status" value="1"/>
</dbReference>
<dbReference type="GO" id="GO:0046872">
    <property type="term" value="F:metal ion binding"/>
    <property type="evidence" value="ECO:0007669"/>
    <property type="project" value="UniProtKB-KW"/>
</dbReference>
<evidence type="ECO:0000256" key="1">
    <source>
        <dbReference type="ARBA" id="ARBA00022723"/>
    </source>
</evidence>
<dbReference type="PANTHER" id="PTHR43048">
    <property type="entry name" value="METHYLMALONYL-COA EPIMERASE"/>
    <property type="match status" value="1"/>
</dbReference>
<dbReference type="InterPro" id="IPR051785">
    <property type="entry name" value="MMCE/EMCE_epimerase"/>
</dbReference>
<dbReference type="InterPro" id="IPR004360">
    <property type="entry name" value="Glyas_Fos-R_dOase_dom"/>
</dbReference>
<evidence type="ECO:0000259" key="2">
    <source>
        <dbReference type="PROSITE" id="PS51819"/>
    </source>
</evidence>
<dbReference type="PROSITE" id="PS51819">
    <property type="entry name" value="VOC"/>
    <property type="match status" value="1"/>
</dbReference>
<evidence type="ECO:0000313" key="3">
    <source>
        <dbReference type="EMBL" id="KPY16955.1"/>
    </source>
</evidence>
<dbReference type="Gene3D" id="3.10.180.10">
    <property type="entry name" value="2,3-Dihydroxybiphenyl 1,2-Dioxygenase, domain 1"/>
    <property type="match status" value="1"/>
</dbReference>
<dbReference type="InterPro" id="IPR037523">
    <property type="entry name" value="VOC_core"/>
</dbReference>
<dbReference type="Proteomes" id="UP000050396">
    <property type="component" value="Unassembled WGS sequence"/>
</dbReference>
<comment type="caution">
    <text evidence="3">The sequence shown here is derived from an EMBL/GenBank/DDBJ whole genome shotgun (WGS) entry which is preliminary data.</text>
</comment>
<sequence length="151" mass="17120">MITGTHDMLDTLNHVGLTVLNIDDTLAFYRQLTTVEVYEEAVHITGDGVGAVIDVIKPDYKSCMVRIGRRDFELIEHYSSKGKHIVTHHNDSGGIHLAFMVNNIDEIFARVKAMGITPTTEEPYTARELEGYRAFFFRDINDIQIEIGQLH</sequence>
<dbReference type="Pfam" id="PF00903">
    <property type="entry name" value="Glyoxalase"/>
    <property type="match status" value="1"/>
</dbReference>
<dbReference type="InterPro" id="IPR029068">
    <property type="entry name" value="Glyas_Bleomycin-R_OHBP_Dase"/>
</dbReference>
<feature type="domain" description="VOC" evidence="2">
    <location>
        <begin position="11"/>
        <end position="150"/>
    </location>
</feature>
<gene>
    <name evidence="3" type="ORF">ALO55_04965</name>
</gene>
<evidence type="ECO:0000313" key="4">
    <source>
        <dbReference type="Proteomes" id="UP000050396"/>
    </source>
</evidence>
<name>A0ABD4BGJ3_PSESH</name>
<dbReference type="EMBL" id="LJQZ01000138">
    <property type="protein sequence ID" value="KPY16955.1"/>
    <property type="molecule type" value="Genomic_DNA"/>
</dbReference>
<accession>A0ABD4BGJ3</accession>